<dbReference type="GO" id="GO:0005524">
    <property type="term" value="F:ATP binding"/>
    <property type="evidence" value="ECO:0007669"/>
    <property type="project" value="UniProtKB-KW"/>
</dbReference>
<reference evidence="10 11" key="1">
    <citation type="journal article" date="2016" name="Genome Announc.">
        <title>Complete Genome Sequences of Aerococcus christensenii CCUG 28831T, Aerococcus sanguinicola CCUG 43001T, Aerococcus urinae CCUG 36881T, Aerococcus urinaeequi CCUG 28094T, Aerococcus urinaehominis CCUG 42038 BT, and Aerococcus viridans CCUG 4311T.</title>
        <authorList>
            <person name="Carkaci D."/>
            <person name="Dargis R."/>
            <person name="Nielsen X.C."/>
            <person name="Skovgaard O."/>
            <person name="Fuursted K."/>
            <person name="Christensen J.J."/>
        </authorList>
    </citation>
    <scope>NUCLEOTIDE SEQUENCE [LARGE SCALE GENOMIC DNA]</scope>
    <source>
        <strain evidence="10 11">CCUG42038B</strain>
    </source>
</reference>
<evidence type="ECO:0000256" key="7">
    <source>
        <dbReference type="ARBA" id="ARBA00022967"/>
    </source>
</evidence>
<protein>
    <submittedName>
        <fullName evidence="10">Energy-coupling factor transporter ATPase</fullName>
    </submittedName>
</protein>
<sequence>MAEEILTVSNLGFSYDKNQEHPTLNNISFSINSGEWIALIGRNGSGKSTLAKLLIGLLESDQGKIVIDGFELNEETVWEIRRRVGYVFQNPDNQFVGATVENDVAFALENIGMDSQQMRERVTWALEAVGMTGFEKREPASLSGGQKQRVAIAGVNALAPKIIILDESTAMLDPLGRQEVMSVIRDLKEKLNLTIISITHDIDEAALADRVLVLKKGQVQTQAQPEEIFVYGDRLVDMGLDVPFGQSLKDRLQALGIPVPKEYMTVEGMAEWLCASNLIK</sequence>
<dbReference type="GO" id="GO:0042626">
    <property type="term" value="F:ATPase-coupled transmembrane transporter activity"/>
    <property type="evidence" value="ECO:0007669"/>
    <property type="project" value="TreeGrafter"/>
</dbReference>
<dbReference type="GO" id="GO:0043190">
    <property type="term" value="C:ATP-binding cassette (ABC) transporter complex"/>
    <property type="evidence" value="ECO:0007669"/>
    <property type="project" value="TreeGrafter"/>
</dbReference>
<dbReference type="RefSeq" id="WP_067978269.1">
    <property type="nucleotide sequence ID" value="NZ_CP014163.1"/>
</dbReference>
<evidence type="ECO:0000256" key="3">
    <source>
        <dbReference type="ARBA" id="ARBA00022448"/>
    </source>
</evidence>
<gene>
    <name evidence="10" type="primary">cbiO</name>
    <name evidence="10" type="ORF">AWM75_03495</name>
</gene>
<dbReference type="AlphaFoldDB" id="A0A0X8FKR7"/>
<dbReference type="FunFam" id="3.40.50.300:FF:000224">
    <property type="entry name" value="Energy-coupling factor transporter ATP-binding protein EcfA"/>
    <property type="match status" value="1"/>
</dbReference>
<dbReference type="STRING" id="128944.AWM75_03495"/>
<feature type="domain" description="ABC transporter" evidence="9">
    <location>
        <begin position="6"/>
        <end position="241"/>
    </location>
</feature>
<dbReference type="NCBIfam" id="NF010167">
    <property type="entry name" value="PRK13648.1"/>
    <property type="match status" value="1"/>
</dbReference>
<dbReference type="SUPFAM" id="SSF52540">
    <property type="entry name" value="P-loop containing nucleoside triphosphate hydrolases"/>
    <property type="match status" value="1"/>
</dbReference>
<dbReference type="InterPro" id="IPR030947">
    <property type="entry name" value="EcfA_1"/>
</dbReference>
<evidence type="ECO:0000313" key="11">
    <source>
        <dbReference type="Proteomes" id="UP000062260"/>
    </source>
</evidence>
<evidence type="ECO:0000256" key="6">
    <source>
        <dbReference type="ARBA" id="ARBA00022840"/>
    </source>
</evidence>
<dbReference type="PROSITE" id="PS50893">
    <property type="entry name" value="ABC_TRANSPORTER_2"/>
    <property type="match status" value="1"/>
</dbReference>
<dbReference type="Proteomes" id="UP000062260">
    <property type="component" value="Chromosome"/>
</dbReference>
<keyword evidence="3" id="KW-0813">Transport</keyword>
<evidence type="ECO:0000259" key="9">
    <source>
        <dbReference type="PROSITE" id="PS50893"/>
    </source>
</evidence>
<dbReference type="NCBIfam" id="TIGR04520">
    <property type="entry name" value="ECF_ATPase_1"/>
    <property type="match status" value="1"/>
</dbReference>
<dbReference type="SMART" id="SM00382">
    <property type="entry name" value="AAA"/>
    <property type="match status" value="1"/>
</dbReference>
<dbReference type="GO" id="GO:0016887">
    <property type="term" value="F:ATP hydrolysis activity"/>
    <property type="evidence" value="ECO:0007669"/>
    <property type="project" value="InterPro"/>
</dbReference>
<dbReference type="Pfam" id="PF00005">
    <property type="entry name" value="ABC_tran"/>
    <property type="match status" value="1"/>
</dbReference>
<keyword evidence="8" id="KW-0472">Membrane</keyword>
<evidence type="ECO:0000256" key="2">
    <source>
        <dbReference type="ARBA" id="ARBA00005417"/>
    </source>
</evidence>
<dbReference type="KEGG" id="auh:AWM75_03495"/>
<dbReference type="EMBL" id="CP014163">
    <property type="protein sequence ID" value="AMB99122.1"/>
    <property type="molecule type" value="Genomic_DNA"/>
</dbReference>
<dbReference type="PANTHER" id="PTHR43553">
    <property type="entry name" value="HEAVY METAL TRANSPORTER"/>
    <property type="match status" value="1"/>
</dbReference>
<dbReference type="CDD" id="cd03225">
    <property type="entry name" value="ABC_cobalt_CbiO_domain1"/>
    <property type="match status" value="1"/>
</dbReference>
<proteinExistence type="inferred from homology"/>
<dbReference type="InterPro" id="IPR050095">
    <property type="entry name" value="ECF_ABC_transporter_ATP-bd"/>
</dbReference>
<evidence type="ECO:0000256" key="4">
    <source>
        <dbReference type="ARBA" id="ARBA00022475"/>
    </source>
</evidence>
<dbReference type="InterPro" id="IPR027417">
    <property type="entry name" value="P-loop_NTPase"/>
</dbReference>
<dbReference type="InterPro" id="IPR015856">
    <property type="entry name" value="ABC_transpr_CbiO/EcfA_su"/>
</dbReference>
<dbReference type="InterPro" id="IPR003439">
    <property type="entry name" value="ABC_transporter-like_ATP-bd"/>
</dbReference>
<reference evidence="11" key="2">
    <citation type="submission" date="2016-01" db="EMBL/GenBank/DDBJ databases">
        <title>Six Aerococcus type strain genome sequencing and assembly using PacBio and Illumina Hiseq.</title>
        <authorList>
            <person name="Carkaci D."/>
            <person name="Dargis R."/>
            <person name="Nielsen X.C."/>
            <person name="Skovgaard O."/>
            <person name="Fuursted K."/>
            <person name="Christensen J.J."/>
        </authorList>
    </citation>
    <scope>NUCLEOTIDE SEQUENCE [LARGE SCALE GENOMIC DNA]</scope>
    <source>
        <strain evidence="11">CCUG42038B</strain>
    </source>
</reference>
<evidence type="ECO:0000256" key="1">
    <source>
        <dbReference type="ARBA" id="ARBA00004202"/>
    </source>
</evidence>
<accession>A0A0X8FKR7</accession>
<keyword evidence="11" id="KW-1185">Reference proteome</keyword>
<name>A0A0X8FKR7_9LACT</name>
<evidence type="ECO:0000256" key="8">
    <source>
        <dbReference type="ARBA" id="ARBA00023136"/>
    </source>
</evidence>
<evidence type="ECO:0000256" key="5">
    <source>
        <dbReference type="ARBA" id="ARBA00022741"/>
    </source>
</evidence>
<organism evidence="10 11">
    <name type="scientific">Aerococcus urinaehominis</name>
    <dbReference type="NCBI Taxonomy" id="128944"/>
    <lineage>
        <taxon>Bacteria</taxon>
        <taxon>Bacillati</taxon>
        <taxon>Bacillota</taxon>
        <taxon>Bacilli</taxon>
        <taxon>Lactobacillales</taxon>
        <taxon>Aerococcaceae</taxon>
        <taxon>Aerococcus</taxon>
    </lineage>
</organism>
<dbReference type="Gene3D" id="3.40.50.300">
    <property type="entry name" value="P-loop containing nucleotide triphosphate hydrolases"/>
    <property type="match status" value="1"/>
</dbReference>
<keyword evidence="7" id="KW-1278">Translocase</keyword>
<dbReference type="OrthoDB" id="9784332at2"/>
<keyword evidence="6" id="KW-0067">ATP-binding</keyword>
<comment type="subcellular location">
    <subcellularLocation>
        <location evidence="1">Cell membrane</location>
        <topology evidence="1">Peripheral membrane protein</topology>
    </subcellularLocation>
</comment>
<keyword evidence="4" id="KW-1003">Cell membrane</keyword>
<evidence type="ECO:0000313" key="10">
    <source>
        <dbReference type="EMBL" id="AMB99122.1"/>
    </source>
</evidence>
<keyword evidence="5" id="KW-0547">Nucleotide-binding</keyword>
<dbReference type="PANTHER" id="PTHR43553:SF24">
    <property type="entry name" value="ENERGY-COUPLING FACTOR TRANSPORTER ATP-BINDING PROTEIN ECFA1"/>
    <property type="match status" value="1"/>
</dbReference>
<dbReference type="InterPro" id="IPR003593">
    <property type="entry name" value="AAA+_ATPase"/>
</dbReference>
<comment type="similarity">
    <text evidence="2">Belongs to the ABC transporter superfamily.</text>
</comment>
<dbReference type="NCBIfam" id="NF010156">
    <property type="entry name" value="PRK13635.1"/>
    <property type="match status" value="1"/>
</dbReference>